<keyword evidence="2" id="KW-1185">Reference proteome</keyword>
<dbReference type="InterPro" id="IPR009097">
    <property type="entry name" value="Cyclic_Pdiesterase"/>
</dbReference>
<dbReference type="EMBL" id="QUNI01000041">
    <property type="protein sequence ID" value="REG88379.1"/>
    <property type="molecule type" value="Genomic_DNA"/>
</dbReference>
<dbReference type="OrthoDB" id="980044at2"/>
<evidence type="ECO:0000313" key="2">
    <source>
        <dbReference type="Proteomes" id="UP000257136"/>
    </source>
</evidence>
<organism evidence="1 2">
    <name type="scientific">Flavobacterium aquicola</name>
    <dbReference type="NCBI Taxonomy" id="1682742"/>
    <lineage>
        <taxon>Bacteria</taxon>
        <taxon>Pseudomonadati</taxon>
        <taxon>Bacteroidota</taxon>
        <taxon>Flavobacteriia</taxon>
        <taxon>Flavobacteriales</taxon>
        <taxon>Flavobacteriaceae</taxon>
        <taxon>Flavobacterium</taxon>
    </lineage>
</organism>
<protein>
    <recommendedName>
        <fullName evidence="3">2'-5' RNA ligase superfamily protein</fullName>
    </recommendedName>
</protein>
<accession>A0A3E0DXS9</accession>
<dbReference type="Pfam" id="PF13563">
    <property type="entry name" value="2_5_RNA_ligase2"/>
    <property type="match status" value="1"/>
</dbReference>
<evidence type="ECO:0008006" key="3">
    <source>
        <dbReference type="Google" id="ProtNLM"/>
    </source>
</evidence>
<sequence>MKHILLFSLVIFTSPQQSTLIKSYKRLLKNKIGWFGSANAGAHITVINFDNKFSLLLHLDSIREFCKTINPQKVTFNTFDSFGERTFFIAPDHASQQYLDTLNISLNQYLGFKIKNAHAHLSIARGLDAQKMKTALELFKNTSINLEFNCDCFLSA</sequence>
<comment type="caution">
    <text evidence="1">The sequence shown here is derived from an EMBL/GenBank/DDBJ whole genome shotgun (WGS) entry which is preliminary data.</text>
</comment>
<name>A0A3E0DXS9_9FLAO</name>
<proteinExistence type="predicted"/>
<gene>
    <name evidence="1" type="ORF">C8P67_1414</name>
</gene>
<evidence type="ECO:0000313" key="1">
    <source>
        <dbReference type="EMBL" id="REG88379.1"/>
    </source>
</evidence>
<dbReference type="Gene3D" id="3.90.1140.10">
    <property type="entry name" value="Cyclic phosphodiesterase"/>
    <property type="match status" value="1"/>
</dbReference>
<reference evidence="1 2" key="1">
    <citation type="submission" date="2018-08" db="EMBL/GenBank/DDBJ databases">
        <title>Genomic Encyclopedia of Archaeal and Bacterial Type Strains, Phase II (KMG-II): from individual species to whole genera.</title>
        <authorList>
            <person name="Goeker M."/>
        </authorList>
    </citation>
    <scope>NUCLEOTIDE SEQUENCE [LARGE SCALE GENOMIC DNA]</scope>
    <source>
        <strain evidence="1 2">DSM 100880</strain>
    </source>
</reference>
<dbReference type="RefSeq" id="WP_115815320.1">
    <property type="nucleotide sequence ID" value="NZ_QUNI01000041.1"/>
</dbReference>
<dbReference type="Proteomes" id="UP000257136">
    <property type="component" value="Unassembled WGS sequence"/>
</dbReference>
<dbReference type="SUPFAM" id="SSF55144">
    <property type="entry name" value="LigT-like"/>
    <property type="match status" value="1"/>
</dbReference>
<dbReference type="AlphaFoldDB" id="A0A3E0DXS9"/>